<organism evidence="2 3">
    <name type="scientific">Methylomonas lenta</name>
    <dbReference type="NCBI Taxonomy" id="980561"/>
    <lineage>
        <taxon>Bacteria</taxon>
        <taxon>Pseudomonadati</taxon>
        <taxon>Pseudomonadota</taxon>
        <taxon>Gammaproteobacteria</taxon>
        <taxon>Methylococcales</taxon>
        <taxon>Methylococcaceae</taxon>
        <taxon>Methylomonas</taxon>
    </lineage>
</organism>
<dbReference type="OrthoDB" id="8686887at2"/>
<comment type="caution">
    <text evidence="2">The sequence shown here is derived from an EMBL/GenBank/DDBJ whole genome shotgun (WGS) entry which is preliminary data.</text>
</comment>
<protein>
    <recommendedName>
        <fullName evidence="4">TraK</fullName>
    </recommendedName>
</protein>
<gene>
    <name evidence="2" type="ORF">A1359_10345</name>
</gene>
<evidence type="ECO:0000313" key="2">
    <source>
        <dbReference type="EMBL" id="OAI14548.1"/>
    </source>
</evidence>
<evidence type="ECO:0000256" key="1">
    <source>
        <dbReference type="SAM" id="MobiDB-lite"/>
    </source>
</evidence>
<evidence type="ECO:0000313" key="3">
    <source>
        <dbReference type="Proteomes" id="UP000078476"/>
    </source>
</evidence>
<feature type="compositionally biased region" description="Polar residues" evidence="1">
    <location>
        <begin position="104"/>
        <end position="113"/>
    </location>
</feature>
<dbReference type="RefSeq" id="WP_066982906.1">
    <property type="nucleotide sequence ID" value="NZ_LUUI01000108.1"/>
</dbReference>
<dbReference type="AlphaFoldDB" id="A0A177N947"/>
<dbReference type="STRING" id="980561.A1359_10345"/>
<reference evidence="2 3" key="1">
    <citation type="submission" date="2016-03" db="EMBL/GenBank/DDBJ databases">
        <authorList>
            <person name="Ploux O."/>
        </authorList>
    </citation>
    <scope>NUCLEOTIDE SEQUENCE [LARGE SCALE GENOMIC DNA]</scope>
    <source>
        <strain evidence="2 3">R-45370</strain>
    </source>
</reference>
<feature type="region of interest" description="Disordered" evidence="1">
    <location>
        <begin position="74"/>
        <end position="128"/>
    </location>
</feature>
<keyword evidence="3" id="KW-1185">Reference proteome</keyword>
<accession>A0A177N947</accession>
<dbReference type="InterPro" id="IPR035225">
    <property type="entry name" value="DUF5338"/>
</dbReference>
<name>A0A177N947_9GAMM</name>
<evidence type="ECO:0008006" key="4">
    <source>
        <dbReference type="Google" id="ProtNLM"/>
    </source>
</evidence>
<sequence>MNKRYPEQLAEWVKKKHSVKARDRNLVMFQAVKDDVCEAISTGYSIRTIWEHMHETKRVTIGYHQFLKYTNQVLKKASQKPPKENIAQPEPKKGAKPPEKQSEKSSPGNQHKIQNFIFDPSPKKEDWI</sequence>
<dbReference type="EMBL" id="LUUI01000108">
    <property type="protein sequence ID" value="OAI14548.1"/>
    <property type="molecule type" value="Genomic_DNA"/>
</dbReference>
<dbReference type="Proteomes" id="UP000078476">
    <property type="component" value="Unassembled WGS sequence"/>
</dbReference>
<proteinExistence type="predicted"/>
<dbReference type="Pfam" id="PF17273">
    <property type="entry name" value="DUF5338"/>
    <property type="match status" value="1"/>
</dbReference>
<feature type="compositionally biased region" description="Basic and acidic residues" evidence="1">
    <location>
        <begin position="90"/>
        <end position="103"/>
    </location>
</feature>